<sequence length="235" mass="26450">MLSAVLISSFFLADELLQAAESREIVVLIHGYNKDHRDMIQLEEYLETKGYETVTVDLPLRFRSVEHATDVFKDKMDDILINMDTDQKISFVGHSTGGLVIRKYLDQLDNRDLINRAVQIATPNQGSSLATLVSDISEIWTSIFTTLESLEVENVEAMDLIEGDAIEIGAIAGNKTTRFFGRFLEGENDGRVKVESVKFSGLSDFIVVPYHHKEIHYQEETAALVASFLRTGKFN</sequence>
<gene>
    <name evidence="2" type="ORF">I0Q91_08575</name>
</gene>
<dbReference type="Gene3D" id="3.40.50.1820">
    <property type="entry name" value="alpha/beta hydrolase"/>
    <property type="match status" value="1"/>
</dbReference>
<name>A0A931FA19_9FIRM</name>
<keyword evidence="2" id="KW-0378">Hydrolase</keyword>
<accession>A0A931FA19</accession>
<dbReference type="SUPFAM" id="SSF53474">
    <property type="entry name" value="alpha/beta-Hydrolases"/>
    <property type="match status" value="1"/>
</dbReference>
<dbReference type="PANTHER" id="PTHR37946:SF1">
    <property type="entry name" value="SLL1969 PROTEIN"/>
    <property type="match status" value="1"/>
</dbReference>
<organism evidence="2 3">
    <name type="scientific">Halonatronomonas betaini</name>
    <dbReference type="NCBI Taxonomy" id="2778430"/>
    <lineage>
        <taxon>Bacteria</taxon>
        <taxon>Bacillati</taxon>
        <taxon>Bacillota</taxon>
        <taxon>Clostridia</taxon>
        <taxon>Halanaerobiales</taxon>
        <taxon>Halarsenatibacteraceae</taxon>
        <taxon>Halonatronomonas</taxon>
    </lineage>
</organism>
<feature type="domain" description="DUF676" evidence="1">
    <location>
        <begin position="23"/>
        <end position="113"/>
    </location>
</feature>
<keyword evidence="3" id="KW-1185">Reference proteome</keyword>
<protein>
    <submittedName>
        <fullName evidence="2">Alpha/beta hydrolase</fullName>
    </submittedName>
</protein>
<dbReference type="GO" id="GO:0016787">
    <property type="term" value="F:hydrolase activity"/>
    <property type="evidence" value="ECO:0007669"/>
    <property type="project" value="UniProtKB-KW"/>
</dbReference>
<comment type="caution">
    <text evidence="2">The sequence shown here is derived from an EMBL/GenBank/DDBJ whole genome shotgun (WGS) entry which is preliminary data.</text>
</comment>
<dbReference type="Pfam" id="PF05057">
    <property type="entry name" value="DUF676"/>
    <property type="match status" value="1"/>
</dbReference>
<dbReference type="AlphaFoldDB" id="A0A931FA19"/>
<dbReference type="Proteomes" id="UP000621436">
    <property type="component" value="Unassembled WGS sequence"/>
</dbReference>
<evidence type="ECO:0000259" key="1">
    <source>
        <dbReference type="Pfam" id="PF05057"/>
    </source>
</evidence>
<evidence type="ECO:0000313" key="3">
    <source>
        <dbReference type="Proteomes" id="UP000621436"/>
    </source>
</evidence>
<dbReference type="EMBL" id="JADPIE010000004">
    <property type="protein sequence ID" value="MBF8437129.1"/>
    <property type="molecule type" value="Genomic_DNA"/>
</dbReference>
<dbReference type="PANTHER" id="PTHR37946">
    <property type="entry name" value="SLL1969 PROTEIN"/>
    <property type="match status" value="1"/>
</dbReference>
<evidence type="ECO:0000313" key="2">
    <source>
        <dbReference type="EMBL" id="MBF8437129.1"/>
    </source>
</evidence>
<dbReference type="InterPro" id="IPR029058">
    <property type="entry name" value="AB_hydrolase_fold"/>
</dbReference>
<proteinExistence type="predicted"/>
<dbReference type="InterPro" id="IPR007751">
    <property type="entry name" value="DUF676_lipase-like"/>
</dbReference>
<reference evidence="2" key="1">
    <citation type="submission" date="2020-11" db="EMBL/GenBank/DDBJ databases">
        <title>Halonatronomonas betainensis gen. nov., sp. nov. a novel haloalkaliphilic representative of the family Halanaerobiacae capable of betaine degradation.</title>
        <authorList>
            <person name="Boltyanskaya Y."/>
            <person name="Kevbrin V."/>
            <person name="Detkova E."/>
            <person name="Grouzdev D.S."/>
            <person name="Koziaeva V."/>
            <person name="Zhilina T."/>
        </authorList>
    </citation>
    <scope>NUCLEOTIDE SEQUENCE</scope>
    <source>
        <strain evidence="2">Z-7014</strain>
    </source>
</reference>